<gene>
    <name evidence="2" type="ORF">B0J13DRAFT_664368</name>
</gene>
<accession>A0A9P9J843</accession>
<protein>
    <submittedName>
        <fullName evidence="2">Uncharacterized protein</fullName>
    </submittedName>
</protein>
<evidence type="ECO:0000256" key="1">
    <source>
        <dbReference type="SAM" id="MobiDB-lite"/>
    </source>
</evidence>
<name>A0A9P9J843_9HYPO</name>
<keyword evidence="3" id="KW-1185">Reference proteome</keyword>
<reference evidence="2" key="1">
    <citation type="journal article" date="2021" name="Nat. Commun.">
        <title>Genetic determinants of endophytism in the Arabidopsis root mycobiome.</title>
        <authorList>
            <person name="Mesny F."/>
            <person name="Miyauchi S."/>
            <person name="Thiergart T."/>
            <person name="Pickel B."/>
            <person name="Atanasova L."/>
            <person name="Karlsson M."/>
            <person name="Huettel B."/>
            <person name="Barry K.W."/>
            <person name="Haridas S."/>
            <person name="Chen C."/>
            <person name="Bauer D."/>
            <person name="Andreopoulos W."/>
            <person name="Pangilinan J."/>
            <person name="LaButti K."/>
            <person name="Riley R."/>
            <person name="Lipzen A."/>
            <person name="Clum A."/>
            <person name="Drula E."/>
            <person name="Henrissat B."/>
            <person name="Kohler A."/>
            <person name="Grigoriev I.V."/>
            <person name="Martin F.M."/>
            <person name="Hacquard S."/>
        </authorList>
    </citation>
    <scope>NUCLEOTIDE SEQUENCE</scope>
    <source>
        <strain evidence="2">MPI-CAGE-AT-0021</strain>
    </source>
</reference>
<dbReference type="Proteomes" id="UP000717696">
    <property type="component" value="Unassembled WGS sequence"/>
</dbReference>
<feature type="compositionally biased region" description="Basic and acidic residues" evidence="1">
    <location>
        <begin position="56"/>
        <end position="69"/>
    </location>
</feature>
<evidence type="ECO:0000313" key="2">
    <source>
        <dbReference type="EMBL" id="KAH7146764.1"/>
    </source>
</evidence>
<proteinExistence type="predicted"/>
<dbReference type="EMBL" id="JAGMUU010000008">
    <property type="protein sequence ID" value="KAH7146764.1"/>
    <property type="molecule type" value="Genomic_DNA"/>
</dbReference>
<sequence length="210" mass="22929">MIGGRGHCGGAVEPCSTGLGGSRTPTTRRRARGSYILHGDYYESDAGDGEDDNDNDERSQQSPELDRVERSKRCGGSFLLRSCLTMPNTVLLRALRTASGIMMATRMRMKLMESVDTNAVVPMGPWLASSAVAMGIPLANAQRTPHDRYQVIGRQHLCSARTRHTLHQTIQILGMILPHFRSAARSRGPPPVCCAMQQLVLSALVGEDRL</sequence>
<organism evidence="2 3">
    <name type="scientific">Dactylonectria estremocensis</name>
    <dbReference type="NCBI Taxonomy" id="1079267"/>
    <lineage>
        <taxon>Eukaryota</taxon>
        <taxon>Fungi</taxon>
        <taxon>Dikarya</taxon>
        <taxon>Ascomycota</taxon>
        <taxon>Pezizomycotina</taxon>
        <taxon>Sordariomycetes</taxon>
        <taxon>Hypocreomycetidae</taxon>
        <taxon>Hypocreales</taxon>
        <taxon>Nectriaceae</taxon>
        <taxon>Dactylonectria</taxon>
    </lineage>
</organism>
<feature type="compositionally biased region" description="Acidic residues" evidence="1">
    <location>
        <begin position="42"/>
        <end position="55"/>
    </location>
</feature>
<dbReference type="AlphaFoldDB" id="A0A9P9J843"/>
<feature type="region of interest" description="Disordered" evidence="1">
    <location>
        <begin position="1"/>
        <end position="69"/>
    </location>
</feature>
<evidence type="ECO:0000313" key="3">
    <source>
        <dbReference type="Proteomes" id="UP000717696"/>
    </source>
</evidence>
<comment type="caution">
    <text evidence="2">The sequence shown here is derived from an EMBL/GenBank/DDBJ whole genome shotgun (WGS) entry which is preliminary data.</text>
</comment>